<evidence type="ECO:0000313" key="2">
    <source>
        <dbReference type="EMBL" id="AQK87581.1"/>
    </source>
</evidence>
<feature type="region of interest" description="Disordered" evidence="1">
    <location>
        <begin position="1"/>
        <end position="107"/>
    </location>
</feature>
<dbReference type="Proteomes" id="UP000007305">
    <property type="component" value="Chromosome 6"/>
</dbReference>
<dbReference type="RefSeq" id="XP_008649872.1">
    <property type="nucleotide sequence ID" value="XM_008651650.4"/>
</dbReference>
<feature type="compositionally biased region" description="Basic residues" evidence="1">
    <location>
        <begin position="70"/>
        <end position="79"/>
    </location>
</feature>
<dbReference type="EnsemblPlants" id="Zm00001eb292780_T001">
    <property type="protein sequence ID" value="Zm00001eb292780_P001"/>
    <property type="gene ID" value="Zm00001eb292780"/>
</dbReference>
<reference evidence="3" key="4">
    <citation type="submission" date="2021-05" db="UniProtKB">
        <authorList>
            <consortium name="EnsemblPlants"/>
        </authorList>
    </citation>
    <scope>IDENTIFICATION</scope>
    <source>
        <strain evidence="3">cv. B73</strain>
    </source>
</reference>
<evidence type="ECO:0000313" key="3">
    <source>
        <dbReference type="EnsemblPlants" id="Zm00001eb292780_P001"/>
    </source>
</evidence>
<dbReference type="InterPro" id="IPR007789">
    <property type="entry name" value="DUF688"/>
</dbReference>
<accession>A0A1D6M9V6</accession>
<keyword evidence="4" id="KW-1185">Reference proteome</keyword>
<protein>
    <submittedName>
        <fullName evidence="2 3">Uncharacterized protein</fullName>
    </submittedName>
</protein>
<dbReference type="AlphaFoldDB" id="A0A1D6M9V6"/>
<feature type="region of interest" description="Disordered" evidence="1">
    <location>
        <begin position="206"/>
        <end position="236"/>
    </location>
</feature>
<evidence type="ECO:0000256" key="1">
    <source>
        <dbReference type="SAM" id="MobiDB-lite"/>
    </source>
</evidence>
<dbReference type="Pfam" id="PF05097">
    <property type="entry name" value="DUF688"/>
    <property type="match status" value="1"/>
</dbReference>
<sequence>MGMPDANRRINLAAPLLSVRRHGGAETAPTGTRLPAYKQAGAATSSEPPGRTTTSAVAVAVPFGWERRPGHPKSVRTRRQPPPPPLTTIVDDPSPATRPSDDTLSRDDAASCVTANCSATTGLSDAASAGAGTGSSEPRARARGGAMMDRFLPAAHAVAAAGSPQNAFRRKAARTAPAAADRRLYLLPAQPQRRVPLHHIAACHLPPPVPPAPMSSPRGKNDDYDGASSDARSTPGFVSRTRRCGLLSVRCVRSALRRRAGRPFRSNGGARSRREKKPLLPHTGDDHGMVLQCWEEVYIKSLLRSGRGSLMGPAAAVASELDRTVCELYSRRRHGQAAVRPKASHLGLLLVLDRSNEACGHAASPPARKFSITGGGDTALLLRGGAATKGSLRLPNGGEKRLGRDDDAAAADAAAGGGGYGFPLLLDDKEGGSAGREMALSSPQPLLPLPLPKSPTESWLARALPSVSTRPPTTSFLGLHVQPRKHAPLPCCSIDSSRDVHHDRQRQIRVHDLHK</sequence>
<dbReference type="GeneID" id="103630602"/>
<gene>
    <name evidence="3" type="primary">LOC103630602</name>
    <name evidence="2" type="ORF">ZEAMMB73_Zm00001d038692</name>
</gene>
<feature type="compositionally biased region" description="Basic and acidic residues" evidence="1">
    <location>
        <begin position="496"/>
        <end position="515"/>
    </location>
</feature>
<feature type="compositionally biased region" description="Low complexity" evidence="1">
    <location>
        <begin position="123"/>
        <end position="136"/>
    </location>
</feature>
<reference evidence="4" key="1">
    <citation type="journal article" date="2009" name="Science">
        <title>The B73 maize genome: complexity, diversity, and dynamics.</title>
        <authorList>
            <person name="Schnable P.S."/>
            <person name="Ware D."/>
            <person name="Fulton R.S."/>
            <person name="Stein J.C."/>
            <person name="Wei F."/>
            <person name="Pasternak S."/>
            <person name="Liang C."/>
            <person name="Zhang J."/>
            <person name="Fulton L."/>
            <person name="Graves T.A."/>
            <person name="Minx P."/>
            <person name="Reily A.D."/>
            <person name="Courtney L."/>
            <person name="Kruchowski S.S."/>
            <person name="Tomlinson C."/>
            <person name="Strong C."/>
            <person name="Delehaunty K."/>
            <person name="Fronick C."/>
            <person name="Courtney B."/>
            <person name="Rock S.M."/>
            <person name="Belter E."/>
            <person name="Du F."/>
            <person name="Kim K."/>
            <person name="Abbott R.M."/>
            <person name="Cotton M."/>
            <person name="Levy A."/>
            <person name="Marchetto P."/>
            <person name="Ochoa K."/>
            <person name="Jackson S.M."/>
            <person name="Gillam B."/>
            <person name="Chen W."/>
            <person name="Yan L."/>
            <person name="Higginbotham J."/>
            <person name="Cardenas M."/>
            <person name="Waligorski J."/>
            <person name="Applebaum E."/>
            <person name="Phelps L."/>
            <person name="Falcone J."/>
            <person name="Kanchi K."/>
            <person name="Thane T."/>
            <person name="Scimone A."/>
            <person name="Thane N."/>
            <person name="Henke J."/>
            <person name="Wang T."/>
            <person name="Ruppert J."/>
            <person name="Shah N."/>
            <person name="Rotter K."/>
            <person name="Hodges J."/>
            <person name="Ingenthron E."/>
            <person name="Cordes M."/>
            <person name="Kohlberg S."/>
            <person name="Sgro J."/>
            <person name="Delgado B."/>
            <person name="Mead K."/>
            <person name="Chinwalla A."/>
            <person name="Leonard S."/>
            <person name="Crouse K."/>
            <person name="Collura K."/>
            <person name="Kudrna D."/>
            <person name="Currie J."/>
            <person name="He R."/>
            <person name="Angelova A."/>
            <person name="Rajasekar S."/>
            <person name="Mueller T."/>
            <person name="Lomeli R."/>
            <person name="Scara G."/>
            <person name="Ko A."/>
            <person name="Delaney K."/>
            <person name="Wissotski M."/>
            <person name="Lopez G."/>
            <person name="Campos D."/>
            <person name="Braidotti M."/>
            <person name="Ashley E."/>
            <person name="Golser W."/>
            <person name="Kim H."/>
            <person name="Lee S."/>
            <person name="Lin J."/>
            <person name="Dujmic Z."/>
            <person name="Kim W."/>
            <person name="Talag J."/>
            <person name="Zuccolo A."/>
            <person name="Fan C."/>
            <person name="Sebastian A."/>
            <person name="Kramer M."/>
            <person name="Spiegel L."/>
            <person name="Nascimento L."/>
            <person name="Zutavern T."/>
            <person name="Miller B."/>
            <person name="Ambroise C."/>
            <person name="Muller S."/>
            <person name="Spooner W."/>
            <person name="Narechania A."/>
            <person name="Ren L."/>
            <person name="Wei S."/>
            <person name="Kumari S."/>
            <person name="Faga B."/>
            <person name="Levy M.J."/>
            <person name="McMahan L."/>
            <person name="Van Buren P."/>
            <person name="Vaughn M.W."/>
            <person name="Ying K."/>
            <person name="Yeh C.-T."/>
            <person name="Emrich S.J."/>
            <person name="Jia Y."/>
            <person name="Kalyanaraman A."/>
            <person name="Hsia A.-P."/>
            <person name="Barbazuk W.B."/>
            <person name="Baucom R.S."/>
            <person name="Brutnell T.P."/>
            <person name="Carpita N.C."/>
            <person name="Chaparro C."/>
            <person name="Chia J.-M."/>
            <person name="Deragon J.-M."/>
            <person name="Estill J.C."/>
            <person name="Fu Y."/>
            <person name="Jeddeloh J.A."/>
            <person name="Han Y."/>
            <person name="Lee H."/>
            <person name="Li P."/>
            <person name="Lisch D.R."/>
            <person name="Liu S."/>
            <person name="Liu Z."/>
            <person name="Nagel D.H."/>
            <person name="McCann M.C."/>
            <person name="SanMiguel P."/>
            <person name="Myers A.M."/>
            <person name="Nettleton D."/>
            <person name="Nguyen J."/>
            <person name="Penning B.W."/>
            <person name="Ponnala L."/>
            <person name="Schneider K.L."/>
            <person name="Schwartz D.C."/>
            <person name="Sharma A."/>
            <person name="Soderlund C."/>
            <person name="Springer N.M."/>
            <person name="Sun Q."/>
            <person name="Wang H."/>
            <person name="Waterman M."/>
            <person name="Westerman R."/>
            <person name="Wolfgruber T.K."/>
            <person name="Yang L."/>
            <person name="Yu Y."/>
            <person name="Zhang L."/>
            <person name="Zhou S."/>
            <person name="Zhu Q."/>
            <person name="Bennetzen J.L."/>
            <person name="Dawe R.K."/>
            <person name="Jiang J."/>
            <person name="Jiang N."/>
            <person name="Presting G.G."/>
            <person name="Wessler S.R."/>
            <person name="Aluru S."/>
            <person name="Martienssen R.A."/>
            <person name="Clifton S.W."/>
            <person name="McCombie W.R."/>
            <person name="Wing R.A."/>
            <person name="Wilson R.K."/>
        </authorList>
    </citation>
    <scope>NUCLEOTIDE SEQUENCE [LARGE SCALE GENOMIC DNA]</scope>
    <source>
        <strain evidence="4">cv. B73</strain>
    </source>
</reference>
<feature type="region of interest" description="Disordered" evidence="1">
    <location>
        <begin position="495"/>
        <end position="515"/>
    </location>
</feature>
<dbReference type="OMA" id="TRCMKST"/>
<dbReference type="PaxDb" id="4577-GRMZM2G134846_P01"/>
<organism evidence="2">
    <name type="scientific">Zea mays</name>
    <name type="common">Maize</name>
    <dbReference type="NCBI Taxonomy" id="4577"/>
    <lineage>
        <taxon>Eukaryota</taxon>
        <taxon>Viridiplantae</taxon>
        <taxon>Streptophyta</taxon>
        <taxon>Embryophyta</taxon>
        <taxon>Tracheophyta</taxon>
        <taxon>Spermatophyta</taxon>
        <taxon>Magnoliopsida</taxon>
        <taxon>Liliopsida</taxon>
        <taxon>Poales</taxon>
        <taxon>Poaceae</taxon>
        <taxon>PACMAD clade</taxon>
        <taxon>Panicoideae</taxon>
        <taxon>Andropogonodae</taxon>
        <taxon>Andropogoneae</taxon>
        <taxon>Tripsacinae</taxon>
        <taxon>Zea</taxon>
    </lineage>
</organism>
<evidence type="ECO:0000313" key="4">
    <source>
        <dbReference type="Proteomes" id="UP000007305"/>
    </source>
</evidence>
<name>A0A1D6M9V6_MAIZE</name>
<dbReference type="EMBL" id="CM000782">
    <property type="protein sequence ID" value="AQK87581.1"/>
    <property type="molecule type" value="Genomic_DNA"/>
</dbReference>
<feature type="region of interest" description="Disordered" evidence="1">
    <location>
        <begin position="123"/>
        <end position="142"/>
    </location>
</feature>
<dbReference type="KEGG" id="zma:103630602"/>
<dbReference type="Gramene" id="Zm00001eb292780_T001">
    <property type="protein sequence ID" value="Zm00001eb292780_P001"/>
    <property type="gene ID" value="Zm00001eb292780"/>
</dbReference>
<feature type="compositionally biased region" description="Polar residues" evidence="1">
    <location>
        <begin position="42"/>
        <end position="56"/>
    </location>
</feature>
<proteinExistence type="predicted"/>
<reference evidence="2" key="2">
    <citation type="submission" date="2015-12" db="EMBL/GenBank/DDBJ databases">
        <title>Update maize B73 reference genome by single molecule sequencing technologies.</title>
        <authorList>
            <consortium name="Maize Genome Sequencing Project"/>
            <person name="Ware D."/>
        </authorList>
    </citation>
    <scope>NUCLEOTIDE SEQUENCE</scope>
    <source>
        <tissue evidence="2">Seedling</tissue>
    </source>
</reference>
<dbReference type="OrthoDB" id="677721at2759"/>
<feature type="region of interest" description="Disordered" evidence="1">
    <location>
        <begin position="260"/>
        <end position="283"/>
    </location>
</feature>
<dbReference type="eggNOG" id="ENOG502R8XK">
    <property type="taxonomic scope" value="Eukaryota"/>
</dbReference>
<reference evidence="3" key="3">
    <citation type="submission" date="2019-07" db="EMBL/GenBank/DDBJ databases">
        <authorList>
            <person name="Seetharam A."/>
            <person name="Woodhouse M."/>
            <person name="Cannon E."/>
        </authorList>
    </citation>
    <scope>NUCLEOTIDE SEQUENCE [LARGE SCALE GENOMIC DNA]</scope>
    <source>
        <strain evidence="3">cv. B73</strain>
    </source>
</reference>
<dbReference type="PANTHER" id="PTHR33671">
    <property type="entry name" value="N-METHYLTRANSFERASE, PUTATIVE (DUF688)-RELATED"/>
    <property type="match status" value="1"/>
</dbReference>
<dbReference type="PANTHER" id="PTHR33671:SF8">
    <property type="entry name" value="OS05G0514400 PROTEIN"/>
    <property type="match status" value="1"/>
</dbReference>